<dbReference type="SUPFAM" id="SSF142921">
    <property type="entry name" value="WGR domain-like"/>
    <property type="match status" value="1"/>
</dbReference>
<dbReference type="SMART" id="SM00773">
    <property type="entry name" value="WGR"/>
    <property type="match status" value="1"/>
</dbReference>
<dbReference type="EMBL" id="CP012161">
    <property type="protein sequence ID" value="AKS47833.1"/>
    <property type="molecule type" value="Genomic_DNA"/>
</dbReference>
<dbReference type="Pfam" id="PF05406">
    <property type="entry name" value="WGR"/>
    <property type="match status" value="1"/>
</dbReference>
<dbReference type="CDD" id="cd07996">
    <property type="entry name" value="WGR_MMR_like"/>
    <property type="match status" value="1"/>
</dbReference>
<sequence length="71" mass="8259">MHLTKINPELNVNRFYHLEILPGLFGDWGLVRNWGRTGSNGQLRTDWFATKGEAKDARFALHMKKAKRGYE</sequence>
<dbReference type="InterPro" id="IPR049809">
    <property type="entry name" value="YehF/YfeS-like_WGR"/>
</dbReference>
<dbReference type="PROSITE" id="PS51977">
    <property type="entry name" value="WGR"/>
    <property type="match status" value="1"/>
</dbReference>
<dbReference type="KEGG" id="otm:OSB_33200"/>
<proteinExistence type="predicted"/>
<dbReference type="RefSeq" id="WP_049836234.1">
    <property type="nucleotide sequence ID" value="NZ_CP012161.1"/>
</dbReference>
<name>A0A0K0YA77_9RHOB</name>
<geneLocation type="plasmid" evidence="1 2">
    <name>OSB_p1</name>
</geneLocation>
<gene>
    <name evidence="1" type="ORF">OSB_33200</name>
</gene>
<organism evidence="1 2">
    <name type="scientific">Octadecabacter temperatus</name>
    <dbReference type="NCBI Taxonomy" id="1458307"/>
    <lineage>
        <taxon>Bacteria</taxon>
        <taxon>Pseudomonadati</taxon>
        <taxon>Pseudomonadota</taxon>
        <taxon>Alphaproteobacteria</taxon>
        <taxon>Rhodobacterales</taxon>
        <taxon>Roseobacteraceae</taxon>
        <taxon>Octadecabacter</taxon>
    </lineage>
</organism>
<dbReference type="InterPro" id="IPR036930">
    <property type="entry name" value="WGR_dom_sf"/>
</dbReference>
<dbReference type="OrthoDB" id="5801306at2"/>
<protein>
    <submittedName>
        <fullName evidence="1">WGR domain protein</fullName>
    </submittedName>
</protein>
<reference evidence="1 2" key="1">
    <citation type="journal article" date="2015" name="Genome Announc.">
        <title>Closed Genome Sequence of Octadecabacter temperatus SB1, the First Mesophilic Species of the Genus Octadecabacter.</title>
        <authorList>
            <person name="Voget S."/>
            <person name="Billerbeck S."/>
            <person name="Simon M."/>
            <person name="Daniel R."/>
        </authorList>
    </citation>
    <scope>NUCLEOTIDE SEQUENCE [LARGE SCALE GENOMIC DNA]</scope>
    <source>
        <strain evidence="1 2">SB1</strain>
        <plasmid evidence="1">OSB_p1</plasmid>
    </source>
</reference>
<accession>A0A0K0YA77</accession>
<evidence type="ECO:0000313" key="2">
    <source>
        <dbReference type="Proteomes" id="UP000067444"/>
    </source>
</evidence>
<keyword evidence="2" id="KW-1185">Reference proteome</keyword>
<evidence type="ECO:0000313" key="1">
    <source>
        <dbReference type="EMBL" id="AKS47833.1"/>
    </source>
</evidence>
<dbReference type="AlphaFoldDB" id="A0A0K0YA77"/>
<dbReference type="Proteomes" id="UP000067444">
    <property type="component" value="Plasmid OSB_p1"/>
</dbReference>
<keyword evidence="1" id="KW-0614">Plasmid</keyword>
<dbReference type="InterPro" id="IPR008893">
    <property type="entry name" value="WGR_domain"/>
</dbReference>
<dbReference type="Gene3D" id="2.20.140.10">
    <property type="entry name" value="WGR domain"/>
    <property type="match status" value="1"/>
</dbReference>